<dbReference type="VEuPathDB" id="VectorBase:BGLAX_033064"/>
<dbReference type="KEGG" id="bgt:106051639"/>
<dbReference type="AlphaFoldDB" id="A0A2C9M8L8"/>
<keyword evidence="1" id="KW-1133">Transmembrane helix</keyword>
<keyword evidence="1" id="KW-0812">Transmembrane</keyword>
<organism evidence="2 3">
    <name type="scientific">Biomphalaria glabrata</name>
    <name type="common">Bloodfluke planorb</name>
    <name type="synonym">Freshwater snail</name>
    <dbReference type="NCBI Taxonomy" id="6526"/>
    <lineage>
        <taxon>Eukaryota</taxon>
        <taxon>Metazoa</taxon>
        <taxon>Spiralia</taxon>
        <taxon>Lophotrochozoa</taxon>
        <taxon>Mollusca</taxon>
        <taxon>Gastropoda</taxon>
        <taxon>Heterobranchia</taxon>
        <taxon>Euthyneura</taxon>
        <taxon>Panpulmonata</taxon>
        <taxon>Hygrophila</taxon>
        <taxon>Lymnaeoidea</taxon>
        <taxon>Planorbidae</taxon>
        <taxon>Biomphalaria</taxon>
    </lineage>
</organism>
<dbReference type="OrthoDB" id="10348806at2759"/>
<sequence>MNKFTIYMSKMLKYIFSSLVCIHLVLLHYYSAEDCRYQLILPGSCYIDNGSLSDVSLPCTLETCSNADYACAYNGTGQDFSFLVFYCNSIKANSERLNCTFRRTSWILYNNITALFNVCLINEATCNIPKQYLANCALNSFSTNTTHASTSASTAISVVTTSKITTSLATSPPTPSPLSTSTTRATTTEWVKTTSLESAKTTPNIFSASPTKNASQSVSQSDISTISVSSHSDTQETNENNNLIIGLPVAFGIVFLILTLVFIIAFVHDKRKKSRSRKKTNALNTQLNLRSSQTSILAITDADSQGYTVDYANHQVEKKTQNDGLSVYTNENSLSSSYSRVIGTPKDLTLSKTKTHSEPLLVQYSLVKKTHNNVGNAGHPSVQPGYTSNNLYGNSGSKLLTENDTTYHEKKTEVQKQSQEVNYSKLFEVSRESTSEYAEVFKVNQSVHL</sequence>
<gene>
    <name evidence="2" type="primary">106051639</name>
</gene>
<feature type="transmembrane region" description="Helical" evidence="1">
    <location>
        <begin position="243"/>
        <end position="267"/>
    </location>
</feature>
<dbReference type="EnsemblMetazoa" id="BGLB039696-RA">
    <property type="protein sequence ID" value="BGLB039696-PA"/>
    <property type="gene ID" value="BGLB039696"/>
</dbReference>
<name>A0A2C9M8L8_BIOGL</name>
<proteinExistence type="predicted"/>
<protein>
    <submittedName>
        <fullName evidence="2">Uncharacterized protein</fullName>
    </submittedName>
</protein>
<accession>A0A2C9M8L8</accession>
<dbReference type="VEuPathDB" id="VectorBase:BGLB039696"/>
<evidence type="ECO:0000313" key="2">
    <source>
        <dbReference type="EnsemblMetazoa" id="BGLB039696-PA"/>
    </source>
</evidence>
<feature type="transmembrane region" description="Helical" evidence="1">
    <location>
        <begin position="12"/>
        <end position="30"/>
    </location>
</feature>
<evidence type="ECO:0000256" key="1">
    <source>
        <dbReference type="SAM" id="Phobius"/>
    </source>
</evidence>
<keyword evidence="1" id="KW-0472">Membrane</keyword>
<dbReference type="Proteomes" id="UP000076420">
    <property type="component" value="Unassembled WGS sequence"/>
</dbReference>
<evidence type="ECO:0000313" key="3">
    <source>
        <dbReference type="Proteomes" id="UP000076420"/>
    </source>
</evidence>
<reference evidence="2" key="1">
    <citation type="submission" date="2020-05" db="UniProtKB">
        <authorList>
            <consortium name="EnsemblMetazoa"/>
        </authorList>
    </citation>
    <scope>IDENTIFICATION</scope>
    <source>
        <strain evidence="2">BB02</strain>
    </source>
</reference>